<dbReference type="OrthoDB" id="9814225at2"/>
<dbReference type="EMBL" id="CP033969">
    <property type="protein sequence ID" value="AZG13854.1"/>
    <property type="molecule type" value="Genomic_DNA"/>
</dbReference>
<evidence type="ECO:0000313" key="4">
    <source>
        <dbReference type="Proteomes" id="UP000270411"/>
    </source>
</evidence>
<dbReference type="AlphaFoldDB" id="A0A3G8H0G4"/>
<dbReference type="KEGG" id="cpau:EHF44_10575"/>
<evidence type="ECO:0000259" key="2">
    <source>
        <dbReference type="Pfam" id="PF21821"/>
    </source>
</evidence>
<dbReference type="InterPro" id="IPR048494">
    <property type="entry name" value="Dit-like_N"/>
</dbReference>
<reference evidence="4" key="1">
    <citation type="submission" date="2018-11" db="EMBL/GenBank/DDBJ databases">
        <title>FDA dAtabase for Regulatory Grade micrObial Sequences (FDA-ARGOS): Supporting development and validation of Infectious Disease Dx tests.</title>
        <authorList>
            <person name="Goldberg B."/>
            <person name="Campos J."/>
            <person name="Tallon L."/>
            <person name="Sadzewicz L."/>
            <person name="Zhao X."/>
            <person name="Vavikolanu K."/>
            <person name="Mehta A."/>
            <person name="Aluvathingal J."/>
            <person name="Nadendla S."/>
            <person name="Geyer C."/>
            <person name="Nandy P."/>
            <person name="Yan Y."/>
            <person name="Sichtig H."/>
        </authorList>
    </citation>
    <scope>NUCLEOTIDE SEQUENCE [LARGE SCALE GENOMIC DNA]</scope>
    <source>
        <strain evidence="4">FDAARGOS_614</strain>
    </source>
</reference>
<name>A0A3G8H0G4_9BURK</name>
<dbReference type="Proteomes" id="UP000270411">
    <property type="component" value="Chromosome 1"/>
</dbReference>
<accession>A0A3G8H0G4</accession>
<dbReference type="RefSeq" id="WP_124683705.1">
    <property type="nucleotide sequence ID" value="NZ_CP033969.1"/>
</dbReference>
<evidence type="ECO:0000313" key="3">
    <source>
        <dbReference type="EMBL" id="AZG13854.1"/>
    </source>
</evidence>
<organism evidence="3 4">
    <name type="scientific">Cupriavidus pauculus</name>
    <dbReference type="NCBI Taxonomy" id="82633"/>
    <lineage>
        <taxon>Bacteria</taxon>
        <taxon>Pseudomonadati</taxon>
        <taxon>Pseudomonadota</taxon>
        <taxon>Betaproteobacteria</taxon>
        <taxon>Burkholderiales</taxon>
        <taxon>Burkholderiaceae</taxon>
        <taxon>Cupriavidus</taxon>
    </lineage>
</organism>
<feature type="compositionally biased region" description="Polar residues" evidence="1">
    <location>
        <begin position="160"/>
        <end position="173"/>
    </location>
</feature>
<dbReference type="Pfam" id="PF21821">
    <property type="entry name" value="Dit_like"/>
    <property type="match status" value="1"/>
</dbReference>
<feature type="region of interest" description="Disordered" evidence="1">
    <location>
        <begin position="151"/>
        <end position="192"/>
    </location>
</feature>
<gene>
    <name evidence="3" type="ORF">EHF44_10575</name>
</gene>
<evidence type="ECO:0000256" key="1">
    <source>
        <dbReference type="SAM" id="MobiDB-lite"/>
    </source>
</evidence>
<sequence>MSFLDIITFVPKTIGPVTVGCTIEEAHQDELQITEHPVEKGAQINDHAFKLQPEVTIQCGWSNSDLAALVGTLESIFEGGSLPSADYISTVYSQLLSLQETRQPFDVVTSLRMYRDMLFKSLRVVKDQKTGAALSVTATLKQIRIVQTQATKLPPKENQADPQATAETQNTGTKAAMPAMPAPGGSVPPTSM</sequence>
<protein>
    <recommendedName>
        <fullName evidence="2">Dit-like phage tail protein N-terminal domain-containing protein</fullName>
    </recommendedName>
</protein>
<proteinExistence type="predicted"/>
<feature type="domain" description="Dit-like phage tail protein N-terminal" evidence="2">
    <location>
        <begin position="21"/>
        <end position="154"/>
    </location>
</feature>